<feature type="compositionally biased region" description="Basic and acidic residues" evidence="3">
    <location>
        <begin position="1933"/>
        <end position="1967"/>
    </location>
</feature>
<feature type="compositionally biased region" description="Basic and acidic residues" evidence="3">
    <location>
        <begin position="1392"/>
        <end position="1410"/>
    </location>
</feature>
<feature type="compositionally biased region" description="Polar residues" evidence="3">
    <location>
        <begin position="1777"/>
        <end position="1794"/>
    </location>
</feature>
<feature type="region of interest" description="Disordered" evidence="3">
    <location>
        <begin position="1133"/>
        <end position="1158"/>
    </location>
</feature>
<evidence type="ECO:0000259" key="4">
    <source>
        <dbReference type="Pfam" id="PF13934"/>
    </source>
</evidence>
<evidence type="ECO:0000256" key="1">
    <source>
        <dbReference type="ARBA" id="ARBA00004123"/>
    </source>
</evidence>
<dbReference type="SUPFAM" id="SSF50978">
    <property type="entry name" value="WD40 repeat-like"/>
    <property type="match status" value="1"/>
</dbReference>
<sequence>MQHLDLLPSTSFGREQEPSLVVKRAQILDIDVHLDSSSVAFGKISPERDVGYLVRGKVVSSHPLRATVSSKACDFKKQPAAHGMSITCMCLLPGDLIAVGINDSNSEGRIAIHHTPIGEPVRIFRISDPVYSITVIEGLLAGKHKFLDSADVILAIGTLSGHIYLVNPCLNDEFPGGDLNFVELLEPESANFEQDCVTKIEEGMFPALLINGRSVKGKTYVYSVGGEAMELREEPAGELAVTCLTVAHQLTTLCAGFTSGIVQLYDLFSLKCLHTMELKEECPVRHLAFMEPENDPREMVYIWVGQNDSEGARGYATLLSLSYSHKEPSPVLQKFHYSGFERSNIRLEVDLSSSIPLASGEPISASHIVTLRSLRDPSSSQSELDTSREHDLRMQIDSSLCLMAWEVWSGRRVHHRLGLFDINQWYQSQMPITMDFSSPTALCPFFSIHSLDRVLSADEMLIDVSLTSVLARYGTVQRSTANLTYAPSALTWGCEILTNVSSFHVEFQCLQQAILKEVYSHGLAALLNPAPFIYLLEYGSIKPILLSQGSLKTQEEKVYYLLNIALEHSWWEFWASCLHSWSENGAGTRMLSTMVNWAWMTLGQLRALRDSLLERFWMSKDLERNAARKLRDTEMMAEYLAHMMKMIINKAPDFTSQESWKELGEKREAVELFHRNFKILSWFQRIGYHIHSYPFPYLQQLYVSLREKQHNSLLIDAFVHTMGKPAEREVEQLWEGKYPPPSFRSLISITLVPCDTYESTLCILLYGIMDIMDSLPERLVEVRSRLERFPSVVSLPRSLQFLTKALWLIDHQEYSAGVELLRSSEIRCGKWNVDWAVRACVLALKKAGELKLTCEIIRAFQVMPEARSDREMVLDIMAGVQDIGKAVEFLRSWDDQQLYWHFFQDCMDQGWMQELLPWPWTIPELDFLENFLRISSNPNSPNYLASFFLIRRQCEEAVQLQSKVTDPLLKETLNREAEEGEDSVFQESRKRLASEDSQYSLQASKRFHFSSLISDSGKEDGDQLEIEKVDEEHVKEKTELGREKEEEQEDEQRIGRIFEMIGFPLNPRQDITLPPQPPANPPILKRRRIEITEAIINLEDSRSISGDRHSGPEEPHVHFELPQDMDVEMEMTDEEPGKEPGVKPEVTWRNQSPSDLNPILDRSEEETLQPVLHPSLEKEEVCLLSQNFILEDTPQEELTSEEEDEIEIKELASEPLSADALEMATNVQVEIPPDVVDTGTAGQPVEMEIEDIAVLPLGESEGTEDDQRKTSNMLGREIEIENKSMTLEDDKRKRRSRSKTPVTEARDVAEAKTPEDKKKPQSRRTPVRKTDDSESKSPEDYKTKLRSRSRTPEREIQEDIKGIHQRQSKTPEREIQTHSPSRLGKTPQKGRKMSETGIKEEQGLETEMPRTPRTRRNTQEREMAEILRSPRMKRNTQHREKAETPKSPRIRRNTPEREIIGTPKKSPPLRHPQTNQRSETEKISEEDPSRSIHGETKRRLQKQGKTPVMDSQSDSETMHVSRKKSPHKGREMSSGTQSTRELRKKAEMPKAEGMKQKSAQRKTSPSKQADKTKVIEVNETSEEDPSMGSQGKGNRKPGTRGKGPRQENQVDLTGEVMKHRSKSPNSESQTNITEEGTKMRLRNKVKSPENKAPEDVKKKSRSEMQRQARRKTTEEWKHGQSHKRGELSPSSSEPAEHTRRLPRPRRAQSETAVGLAQLGPTTRHARSYIDANGKSRMARLREEVAAVHRLERIRLELEGTVDVDPWSDIGEEDISDVNASDLSSPSRSTLATAFSSDSPSQSTFTTSSSVTSLPSIGTSTRPQTRPSKKRGRKASEGSEVFDFNAPQSLDLGDTVSLSSNTSGASSFAFSPPEFVREMRSSRRRAGSESLDLGMSSASGHQKTGASSSSLSQVTSTDSSPKSSSSSVGHKRYFLRDKTPSKQLKEEEADGHASLETPRRQGARRRDTLQSMNMDPIAEEPAPPKTPQQRQKRSKM</sequence>
<feature type="compositionally biased region" description="Polar residues" evidence="3">
    <location>
        <begin position="1623"/>
        <end position="1634"/>
    </location>
</feature>
<name>A0A7R8XB30_9CRUS</name>
<dbReference type="EMBL" id="LR900640">
    <property type="protein sequence ID" value="CAD7246403.1"/>
    <property type="molecule type" value="Genomic_DNA"/>
</dbReference>
<dbReference type="PANTHER" id="PTHR21583">
    <property type="entry name" value="ELYS PROTEIN"/>
    <property type="match status" value="1"/>
</dbReference>
<feature type="compositionally biased region" description="Polar residues" evidence="3">
    <location>
        <begin position="1855"/>
        <end position="1868"/>
    </location>
</feature>
<evidence type="ECO:0000313" key="7">
    <source>
        <dbReference type="Proteomes" id="UP000677054"/>
    </source>
</evidence>
<dbReference type="Pfam" id="PF13934">
    <property type="entry name" value="ELYS"/>
    <property type="match status" value="1"/>
</dbReference>
<feature type="compositionally biased region" description="Basic residues" evidence="3">
    <location>
        <begin position="1593"/>
        <end position="1603"/>
    </location>
</feature>
<accession>A0A7R8XB30</accession>
<feature type="compositionally biased region" description="Polar residues" evidence="3">
    <location>
        <begin position="1895"/>
        <end position="1905"/>
    </location>
</feature>
<feature type="compositionally biased region" description="Basic and acidic residues" evidence="3">
    <location>
        <begin position="1350"/>
        <end position="1362"/>
    </location>
</feature>
<comment type="subcellular location">
    <subcellularLocation>
        <location evidence="1">Nucleus</location>
    </subcellularLocation>
</comment>
<feature type="compositionally biased region" description="Basic and acidic residues" evidence="3">
    <location>
        <begin position="1437"/>
        <end position="1446"/>
    </location>
</feature>
<evidence type="ECO:0000259" key="5">
    <source>
        <dbReference type="Pfam" id="PF16687"/>
    </source>
</evidence>
<feature type="compositionally biased region" description="Low complexity" evidence="3">
    <location>
        <begin position="1795"/>
        <end position="1819"/>
    </location>
</feature>
<feature type="domain" description="ELYS beta-propeller" evidence="5">
    <location>
        <begin position="234"/>
        <end position="488"/>
    </location>
</feature>
<feature type="region of interest" description="Disordered" evidence="3">
    <location>
        <begin position="1776"/>
        <end position="1995"/>
    </location>
</feature>
<evidence type="ECO:0008006" key="8">
    <source>
        <dbReference type="Google" id="ProtNLM"/>
    </source>
</evidence>
<keyword evidence="7" id="KW-1185">Reference proteome</keyword>
<proteinExistence type="predicted"/>
<dbReference type="Gene3D" id="2.130.10.10">
    <property type="entry name" value="YVTN repeat-like/Quinoprotein amine dehydrogenase"/>
    <property type="match status" value="1"/>
</dbReference>
<keyword evidence="2" id="KW-0539">Nucleus</keyword>
<feature type="region of interest" description="Disordered" evidence="3">
    <location>
        <begin position="1254"/>
        <end position="1735"/>
    </location>
</feature>
<dbReference type="InterPro" id="IPR032040">
    <property type="entry name" value="ELYS-bb"/>
</dbReference>
<feature type="compositionally biased region" description="Basic and acidic residues" evidence="3">
    <location>
        <begin position="1276"/>
        <end position="1291"/>
    </location>
</feature>
<organism evidence="6">
    <name type="scientific">Darwinula stevensoni</name>
    <dbReference type="NCBI Taxonomy" id="69355"/>
    <lineage>
        <taxon>Eukaryota</taxon>
        <taxon>Metazoa</taxon>
        <taxon>Ecdysozoa</taxon>
        <taxon>Arthropoda</taxon>
        <taxon>Crustacea</taxon>
        <taxon>Oligostraca</taxon>
        <taxon>Ostracoda</taxon>
        <taxon>Podocopa</taxon>
        <taxon>Podocopida</taxon>
        <taxon>Darwinulocopina</taxon>
        <taxon>Darwinuloidea</taxon>
        <taxon>Darwinulidae</taxon>
        <taxon>Darwinula</taxon>
    </lineage>
</organism>
<feature type="compositionally biased region" description="Basic and acidic residues" evidence="3">
    <location>
        <begin position="1328"/>
        <end position="1343"/>
    </location>
</feature>
<dbReference type="InterPro" id="IPR052620">
    <property type="entry name" value="ELYS/MEL-28_NucAsmblyFactor"/>
</dbReference>
<dbReference type="InterPro" id="IPR025151">
    <property type="entry name" value="ELYS_dom"/>
</dbReference>
<evidence type="ECO:0000256" key="3">
    <source>
        <dbReference type="SAM" id="MobiDB-lite"/>
    </source>
</evidence>
<feature type="region of interest" description="Disordered" evidence="3">
    <location>
        <begin position="1030"/>
        <end position="1051"/>
    </location>
</feature>
<dbReference type="EMBL" id="CAJPEV010001123">
    <property type="protein sequence ID" value="CAG0890866.1"/>
    <property type="molecule type" value="Genomic_DNA"/>
</dbReference>
<evidence type="ECO:0000256" key="2">
    <source>
        <dbReference type="ARBA" id="ARBA00023242"/>
    </source>
</evidence>
<dbReference type="OrthoDB" id="6513151at2759"/>
<feature type="domain" description="ELYS-like" evidence="4">
    <location>
        <begin position="713"/>
        <end position="933"/>
    </location>
</feature>
<dbReference type="InterPro" id="IPR036322">
    <property type="entry name" value="WD40_repeat_dom_sf"/>
</dbReference>
<protein>
    <recommendedName>
        <fullName evidence="8">Protein ELYS</fullName>
    </recommendedName>
</protein>
<reference evidence="6" key="1">
    <citation type="submission" date="2020-11" db="EMBL/GenBank/DDBJ databases">
        <authorList>
            <person name="Tran Van P."/>
        </authorList>
    </citation>
    <scope>NUCLEOTIDE SEQUENCE</scope>
</reference>
<feature type="compositionally biased region" description="Low complexity" evidence="3">
    <location>
        <begin position="1906"/>
        <end position="1926"/>
    </location>
</feature>
<dbReference type="InterPro" id="IPR015943">
    <property type="entry name" value="WD40/YVTN_repeat-like_dom_sf"/>
</dbReference>
<evidence type="ECO:0000313" key="6">
    <source>
        <dbReference type="EMBL" id="CAD7246403.1"/>
    </source>
</evidence>
<dbReference type="Pfam" id="PF16687">
    <property type="entry name" value="ELYS-bb"/>
    <property type="match status" value="1"/>
</dbReference>
<feature type="compositionally biased region" description="Basic and acidic residues" evidence="3">
    <location>
        <begin position="1540"/>
        <end position="1555"/>
    </location>
</feature>
<feature type="compositionally biased region" description="Basic and acidic residues" evidence="3">
    <location>
        <begin position="1304"/>
        <end position="1319"/>
    </location>
</feature>
<feature type="compositionally biased region" description="Basic and acidic residues" evidence="3">
    <location>
        <begin position="1646"/>
        <end position="1686"/>
    </location>
</feature>
<dbReference type="PANTHER" id="PTHR21583:SF8">
    <property type="entry name" value="PROTEIN ELYS"/>
    <property type="match status" value="1"/>
</dbReference>
<gene>
    <name evidence="6" type="ORF">DSTB1V02_LOCUS6253</name>
</gene>
<dbReference type="GO" id="GO:0005634">
    <property type="term" value="C:nucleus"/>
    <property type="evidence" value="ECO:0007669"/>
    <property type="project" value="UniProtKB-SubCell"/>
</dbReference>
<dbReference type="Proteomes" id="UP000677054">
    <property type="component" value="Unassembled WGS sequence"/>
</dbReference>
<feature type="compositionally biased region" description="Basic and acidic residues" evidence="3">
    <location>
        <begin position="1478"/>
        <end position="1498"/>
    </location>
</feature>